<dbReference type="CDD" id="cd00299">
    <property type="entry name" value="GST_C_family"/>
    <property type="match status" value="1"/>
</dbReference>
<dbReference type="PROSITE" id="PS50404">
    <property type="entry name" value="GST_NTER"/>
    <property type="match status" value="1"/>
</dbReference>
<evidence type="ECO:0000313" key="3">
    <source>
        <dbReference type="EMBL" id="KGM47136.1"/>
    </source>
</evidence>
<proteinExistence type="predicted"/>
<dbReference type="RefSeq" id="WP_043753464.1">
    <property type="nucleotide sequence ID" value="NZ_AQQX01000014.1"/>
</dbReference>
<sequence length="207" mass="23182">MTRLWGYYYSVYARIARMALAERGVDYAWEEVNPFDPEADNPHPFGKVPMLEDRGHRIYEATAITTYVEARWPGPRWTREDALARAREAQVIGIVDSYGYWPMVREVFVAAVADVSAGAPRDEARIAKGMADATNVLSELEALAHEGHILNGHLSRADLHLAPMMAYFTMAEEGAALLACHPALSEWFSWMQARDSFTATTPVFTDA</sequence>
<gene>
    <name evidence="3" type="ORF">ATO9_20090</name>
</gene>
<dbReference type="STRING" id="1461694.ATO9_20090"/>
<dbReference type="InterPro" id="IPR004045">
    <property type="entry name" value="Glutathione_S-Trfase_N"/>
</dbReference>
<evidence type="ECO:0000259" key="2">
    <source>
        <dbReference type="PROSITE" id="PS50405"/>
    </source>
</evidence>
<dbReference type="PANTHER" id="PTHR43968:SF6">
    <property type="entry name" value="GLUTATHIONE S-TRANSFERASE OMEGA"/>
    <property type="match status" value="1"/>
</dbReference>
<dbReference type="Gene3D" id="3.40.30.10">
    <property type="entry name" value="Glutaredoxin"/>
    <property type="match status" value="1"/>
</dbReference>
<dbReference type="EMBL" id="AQQX01000014">
    <property type="protein sequence ID" value="KGM47136.1"/>
    <property type="molecule type" value="Genomic_DNA"/>
</dbReference>
<dbReference type="AlphaFoldDB" id="A0A0A0E7Y3"/>
<dbReference type="InterPro" id="IPR004046">
    <property type="entry name" value="GST_C"/>
</dbReference>
<dbReference type="PROSITE" id="PS50405">
    <property type="entry name" value="GST_CTER"/>
    <property type="match status" value="1"/>
</dbReference>
<dbReference type="InterPro" id="IPR050983">
    <property type="entry name" value="GST_Omega/HSP26"/>
</dbReference>
<dbReference type="PANTHER" id="PTHR43968">
    <property type="match status" value="1"/>
</dbReference>
<dbReference type="SUPFAM" id="SSF47616">
    <property type="entry name" value="GST C-terminal domain-like"/>
    <property type="match status" value="1"/>
</dbReference>
<keyword evidence="4" id="KW-1185">Reference proteome</keyword>
<evidence type="ECO:0000313" key="4">
    <source>
        <dbReference type="Proteomes" id="UP000030004"/>
    </source>
</evidence>
<dbReference type="Pfam" id="PF00043">
    <property type="entry name" value="GST_C"/>
    <property type="match status" value="1"/>
</dbReference>
<evidence type="ECO:0000259" key="1">
    <source>
        <dbReference type="PROSITE" id="PS50404"/>
    </source>
</evidence>
<reference evidence="3 4" key="1">
    <citation type="journal article" date="2015" name="Antonie Van Leeuwenhoek">
        <title>Pseudooceanicola atlanticus gen. nov. sp. nov., isolated from surface seawater of the Atlantic Ocean and reclassification of Oceanicola batsensis, Oceanicola marinus, Oceanicola nitratireducens, Oceanicola nanhaiensis, Oceanicola antarcticus and Oceanicola flagellatus, as Pseudooceanicola batsensis comb. nov., Pseudooceanicola marinus comb. nov., Pseudooceanicola nitratireducens comb. nov., Pseudooceanicola nanhaiensis comb. nov., Pseudooceanicola antarcticus comb. nov., and Pseudooceanicola flagellatus comb. nov.</title>
        <authorList>
            <person name="Lai Q."/>
            <person name="Li G."/>
            <person name="Liu X."/>
            <person name="Du Y."/>
            <person name="Sun F."/>
            <person name="Shao Z."/>
        </authorList>
    </citation>
    <scope>NUCLEOTIDE SEQUENCE [LARGE SCALE GENOMIC DNA]</scope>
    <source>
        <strain evidence="3 4">22II-s11g</strain>
    </source>
</reference>
<dbReference type="Pfam" id="PF13417">
    <property type="entry name" value="GST_N_3"/>
    <property type="match status" value="1"/>
</dbReference>
<dbReference type="InterPro" id="IPR010987">
    <property type="entry name" value="Glutathione-S-Trfase_C-like"/>
</dbReference>
<organism evidence="3 4">
    <name type="scientific">Pseudooceanicola atlanticus</name>
    <dbReference type="NCBI Taxonomy" id="1461694"/>
    <lineage>
        <taxon>Bacteria</taxon>
        <taxon>Pseudomonadati</taxon>
        <taxon>Pseudomonadota</taxon>
        <taxon>Alphaproteobacteria</taxon>
        <taxon>Rhodobacterales</taxon>
        <taxon>Paracoccaceae</taxon>
        <taxon>Pseudooceanicola</taxon>
    </lineage>
</organism>
<dbReference type="InterPro" id="IPR036249">
    <property type="entry name" value="Thioredoxin-like_sf"/>
</dbReference>
<dbReference type="InterPro" id="IPR036282">
    <property type="entry name" value="Glutathione-S-Trfase_C_sf"/>
</dbReference>
<protein>
    <recommendedName>
        <fullName evidence="5">Glutathione S-transferase</fullName>
    </recommendedName>
</protein>
<evidence type="ECO:0008006" key="5">
    <source>
        <dbReference type="Google" id="ProtNLM"/>
    </source>
</evidence>
<dbReference type="InterPro" id="IPR040079">
    <property type="entry name" value="Glutathione_S-Trfase"/>
</dbReference>
<dbReference type="Proteomes" id="UP000030004">
    <property type="component" value="Unassembled WGS sequence"/>
</dbReference>
<dbReference type="SFLD" id="SFLDS00019">
    <property type="entry name" value="Glutathione_Transferase_(cytos"/>
    <property type="match status" value="1"/>
</dbReference>
<dbReference type="eggNOG" id="COG0625">
    <property type="taxonomic scope" value="Bacteria"/>
</dbReference>
<feature type="domain" description="GST C-terminal" evidence="2">
    <location>
        <begin position="81"/>
        <end position="207"/>
    </location>
</feature>
<dbReference type="Gene3D" id="1.20.1050.10">
    <property type="match status" value="1"/>
</dbReference>
<dbReference type="SUPFAM" id="SSF52833">
    <property type="entry name" value="Thioredoxin-like"/>
    <property type="match status" value="1"/>
</dbReference>
<name>A0A0A0E7Y3_9RHOB</name>
<accession>A0A0A0E7Y3</accession>
<feature type="domain" description="GST N-terminal" evidence="1">
    <location>
        <begin position="1"/>
        <end position="76"/>
    </location>
</feature>
<dbReference type="GO" id="GO:0005737">
    <property type="term" value="C:cytoplasm"/>
    <property type="evidence" value="ECO:0007669"/>
    <property type="project" value="TreeGrafter"/>
</dbReference>
<comment type="caution">
    <text evidence="3">The sequence shown here is derived from an EMBL/GenBank/DDBJ whole genome shotgun (WGS) entry which is preliminary data.</text>
</comment>